<accession>A0ABV7YFP6</accession>
<dbReference type="InterPro" id="IPR036390">
    <property type="entry name" value="WH_DNA-bd_sf"/>
</dbReference>
<reference evidence="6" key="1">
    <citation type="journal article" date="2019" name="Int. J. Syst. Evol. Microbiol.">
        <title>The Global Catalogue of Microorganisms (GCM) 10K type strain sequencing project: providing services to taxonomists for standard genome sequencing and annotation.</title>
        <authorList>
            <consortium name="The Broad Institute Genomics Platform"/>
            <consortium name="The Broad Institute Genome Sequencing Center for Infectious Disease"/>
            <person name="Wu L."/>
            <person name="Ma J."/>
        </authorList>
    </citation>
    <scope>NUCLEOTIDE SEQUENCE [LARGE SCALE GENOMIC DNA]</scope>
    <source>
        <strain evidence="6">CGMCC 4.7241</strain>
    </source>
</reference>
<dbReference type="SMART" id="SM00345">
    <property type="entry name" value="HTH_GNTR"/>
    <property type="match status" value="1"/>
</dbReference>
<dbReference type="Gene3D" id="1.10.10.10">
    <property type="entry name" value="Winged helix-like DNA-binding domain superfamily/Winged helix DNA-binding domain"/>
    <property type="match status" value="1"/>
</dbReference>
<dbReference type="CDD" id="cd06267">
    <property type="entry name" value="PBP1_LacI_sugar_binding-like"/>
    <property type="match status" value="1"/>
</dbReference>
<comment type="caution">
    <text evidence="5">The sequence shown here is derived from an EMBL/GenBank/DDBJ whole genome shotgun (WGS) entry which is preliminary data.</text>
</comment>
<organism evidence="5 6">
    <name type="scientific">Tenggerimyces flavus</name>
    <dbReference type="NCBI Taxonomy" id="1708749"/>
    <lineage>
        <taxon>Bacteria</taxon>
        <taxon>Bacillati</taxon>
        <taxon>Actinomycetota</taxon>
        <taxon>Actinomycetes</taxon>
        <taxon>Propionibacteriales</taxon>
        <taxon>Nocardioidaceae</taxon>
        <taxon>Tenggerimyces</taxon>
    </lineage>
</organism>
<gene>
    <name evidence="5" type="ORF">ACFOUW_22790</name>
</gene>
<dbReference type="SUPFAM" id="SSF46785">
    <property type="entry name" value="Winged helix' DNA-binding domain"/>
    <property type="match status" value="1"/>
</dbReference>
<dbReference type="PROSITE" id="PS50949">
    <property type="entry name" value="HTH_GNTR"/>
    <property type="match status" value="1"/>
</dbReference>
<proteinExistence type="predicted"/>
<dbReference type="InterPro" id="IPR036388">
    <property type="entry name" value="WH-like_DNA-bd_sf"/>
</dbReference>
<evidence type="ECO:0000313" key="5">
    <source>
        <dbReference type="EMBL" id="MFC3763683.1"/>
    </source>
</evidence>
<dbReference type="InterPro" id="IPR028082">
    <property type="entry name" value="Peripla_BP_I"/>
</dbReference>
<evidence type="ECO:0000256" key="1">
    <source>
        <dbReference type="ARBA" id="ARBA00023015"/>
    </source>
</evidence>
<dbReference type="CDD" id="cd07377">
    <property type="entry name" value="WHTH_GntR"/>
    <property type="match status" value="1"/>
</dbReference>
<dbReference type="PANTHER" id="PTHR30146:SF153">
    <property type="entry name" value="LACTOSE OPERON REPRESSOR"/>
    <property type="match status" value="1"/>
</dbReference>
<name>A0ABV7YFP6_9ACTN</name>
<evidence type="ECO:0000256" key="3">
    <source>
        <dbReference type="ARBA" id="ARBA00023163"/>
    </source>
</evidence>
<dbReference type="SUPFAM" id="SSF53822">
    <property type="entry name" value="Periplasmic binding protein-like I"/>
    <property type="match status" value="1"/>
</dbReference>
<evidence type="ECO:0000313" key="6">
    <source>
        <dbReference type="Proteomes" id="UP001595699"/>
    </source>
</evidence>
<dbReference type="RefSeq" id="WP_205118558.1">
    <property type="nucleotide sequence ID" value="NZ_JAFBCM010000001.1"/>
</dbReference>
<dbReference type="Proteomes" id="UP001595699">
    <property type="component" value="Unassembled WGS sequence"/>
</dbReference>
<dbReference type="EMBL" id="JBHRZH010000020">
    <property type="protein sequence ID" value="MFC3763683.1"/>
    <property type="molecule type" value="Genomic_DNA"/>
</dbReference>
<dbReference type="Gene3D" id="3.40.50.2300">
    <property type="match status" value="2"/>
</dbReference>
<keyword evidence="6" id="KW-1185">Reference proteome</keyword>
<protein>
    <submittedName>
        <fullName evidence="5">GntR family transcriptional regulator</fullName>
    </submittedName>
</protein>
<sequence>MTVDRASFVPLHAQLKNLLQRRIMAGEWAAEQPIPSEPALCGQYGVSRITVRRALSDLEAEGFLRRERGRGTFVAASQPTRGPTLGLLFGGLTERRFGHRNDAAFGDMVLGAAEAASKQGAVIYPMPVGDGDLATMLASPTVCRLTGLLVHLTRRFDEDILRQLDATGVPYVVVKRRLPPDRSSCVYADDISGAFTATHHLLSLGHTRIGMLPGPPEVGVWDDRLEGYRKALRQASVRYDPRLVREVGFPMDEGGYEGASALLDAKRPPTAIFAGNDYIALGVYRAIRERSLEPGRDLPVVGYGANPFAVTMYPALTTIGTPPWKLGNAAASLVLDLISGRVPAPAHRVLPWQLEIRQSSVWDPAVWTPSVPELV</sequence>
<dbReference type="InterPro" id="IPR000524">
    <property type="entry name" value="Tscrpt_reg_HTH_GntR"/>
</dbReference>
<keyword evidence="2" id="KW-0238">DNA-binding</keyword>
<dbReference type="InterPro" id="IPR046335">
    <property type="entry name" value="LacI/GalR-like_sensor"/>
</dbReference>
<feature type="domain" description="HTH gntR-type" evidence="4">
    <location>
        <begin position="9"/>
        <end position="77"/>
    </location>
</feature>
<dbReference type="PRINTS" id="PR00035">
    <property type="entry name" value="HTHGNTR"/>
</dbReference>
<dbReference type="Pfam" id="PF00392">
    <property type="entry name" value="GntR"/>
    <property type="match status" value="1"/>
</dbReference>
<keyword evidence="3" id="KW-0804">Transcription</keyword>
<dbReference type="PANTHER" id="PTHR30146">
    <property type="entry name" value="LACI-RELATED TRANSCRIPTIONAL REPRESSOR"/>
    <property type="match status" value="1"/>
</dbReference>
<evidence type="ECO:0000259" key="4">
    <source>
        <dbReference type="PROSITE" id="PS50949"/>
    </source>
</evidence>
<evidence type="ECO:0000256" key="2">
    <source>
        <dbReference type="ARBA" id="ARBA00023125"/>
    </source>
</evidence>
<dbReference type="Pfam" id="PF13377">
    <property type="entry name" value="Peripla_BP_3"/>
    <property type="match status" value="1"/>
</dbReference>
<keyword evidence="1" id="KW-0805">Transcription regulation</keyword>